<comment type="caution">
    <text evidence="1">The sequence shown here is derived from an EMBL/GenBank/DDBJ whole genome shotgun (WGS) entry which is preliminary data.</text>
</comment>
<gene>
    <name evidence="1" type="ORF">HMPREF6123_2232</name>
</gene>
<dbReference type="STRING" id="585501.HMPREF6123_2232"/>
<dbReference type="EMBL" id="ACKX01000212">
    <property type="protein sequence ID" value="EEJ50486.1"/>
    <property type="molecule type" value="Genomic_DNA"/>
</dbReference>
<dbReference type="InParanoid" id="C2L0G3"/>
<sequence length="97" mass="10961">MGVIIDESIIKCVRGVYGIFIELDGNRTCEYVGKSEEVPTRAEYHKNKIEGGTHIKVLVNTNKDSKAKIIIAVLEDVSYVFDNYYKDAQRLASAENY</sequence>
<reference evidence="1 2" key="1">
    <citation type="submission" date="2009-04" db="EMBL/GenBank/DDBJ databases">
        <authorList>
            <person name="Qin X."/>
            <person name="Bachman B."/>
            <person name="Battles P."/>
            <person name="Bell A."/>
            <person name="Bess C."/>
            <person name="Bickham C."/>
            <person name="Chaboub L."/>
            <person name="Chen D."/>
            <person name="Coyle M."/>
            <person name="Deiros D.R."/>
            <person name="Dinh H."/>
            <person name="Forbes L."/>
            <person name="Fowler G."/>
            <person name="Francisco L."/>
            <person name="Fu Q."/>
            <person name="Gubbala S."/>
            <person name="Hale W."/>
            <person name="Han Y."/>
            <person name="Hemphill L."/>
            <person name="Highlander S.K."/>
            <person name="Hirani K."/>
            <person name="Hogues M."/>
            <person name="Jackson L."/>
            <person name="Jakkamsetti A."/>
            <person name="Javaid M."/>
            <person name="Jiang H."/>
            <person name="Korchina V."/>
            <person name="Kovar C."/>
            <person name="Lara F."/>
            <person name="Lee S."/>
            <person name="Mata R."/>
            <person name="Mathew T."/>
            <person name="Moen C."/>
            <person name="Morales K."/>
            <person name="Munidasa M."/>
            <person name="Nazareth L."/>
            <person name="Ngo R."/>
            <person name="Nguyen L."/>
            <person name="Okwuonu G."/>
            <person name="Ongeri F."/>
            <person name="Patil S."/>
            <person name="Petrosino J."/>
            <person name="Pham C."/>
            <person name="Pham P."/>
            <person name="Pu L.-L."/>
            <person name="Puazo M."/>
            <person name="Raj R."/>
            <person name="Reid J."/>
            <person name="Rouhana J."/>
            <person name="Saada N."/>
            <person name="Shang Y."/>
            <person name="Simmons D."/>
            <person name="Thornton R."/>
            <person name="Warren J."/>
            <person name="Weissenberger G."/>
            <person name="Zhang J."/>
            <person name="Zhang L."/>
            <person name="Zhou C."/>
            <person name="Zhu D."/>
            <person name="Muzny D."/>
            <person name="Worley K."/>
            <person name="Gibbs R."/>
        </authorList>
    </citation>
    <scope>NUCLEOTIDE SEQUENCE [LARGE SCALE GENOMIC DNA]</scope>
    <source>
        <strain evidence="1 2">F0268</strain>
    </source>
</reference>
<dbReference type="OrthoDB" id="1912245at2"/>
<proteinExistence type="predicted"/>
<accession>C2L0G3</accession>
<dbReference type="AlphaFoldDB" id="C2L0G3"/>
<dbReference type="Proteomes" id="UP000004121">
    <property type="component" value="Unassembled WGS sequence"/>
</dbReference>
<evidence type="ECO:0000313" key="1">
    <source>
        <dbReference type="EMBL" id="EEJ50486.1"/>
    </source>
</evidence>
<dbReference type="RefSeq" id="WP_007157378.1">
    <property type="nucleotide sequence ID" value="NZ_GG668534.1"/>
</dbReference>
<evidence type="ECO:0000313" key="2">
    <source>
        <dbReference type="Proteomes" id="UP000004121"/>
    </source>
</evidence>
<keyword evidence="2" id="KW-1185">Reference proteome</keyword>
<dbReference type="HOGENOM" id="CLU_2343972_0_0_9"/>
<organism evidence="1 2">
    <name type="scientific">Oribacterium sinus F0268</name>
    <dbReference type="NCBI Taxonomy" id="585501"/>
    <lineage>
        <taxon>Bacteria</taxon>
        <taxon>Bacillati</taxon>
        <taxon>Bacillota</taxon>
        <taxon>Clostridia</taxon>
        <taxon>Lachnospirales</taxon>
        <taxon>Lachnospiraceae</taxon>
        <taxon>Oribacterium</taxon>
    </lineage>
</organism>
<name>C2L0G3_9FIRM</name>
<protein>
    <submittedName>
        <fullName evidence="1">Uncharacterized protein</fullName>
    </submittedName>
</protein>